<feature type="binding site" evidence="2">
    <location>
        <begin position="7"/>
        <end position="14"/>
    </location>
    <ligand>
        <name>substrate</name>
    </ligand>
</feature>
<evidence type="ECO:0000256" key="1">
    <source>
        <dbReference type="NCBIfam" id="TIGR03162"/>
    </source>
</evidence>
<reference evidence="3 4" key="1">
    <citation type="submission" date="2018-10" db="EMBL/GenBank/DDBJ databases">
        <title>Draft Genome Sequence of Anaerotignum sp. KCTC 15736.</title>
        <authorList>
            <person name="Choi S.H."/>
            <person name="Kim J.S."/>
            <person name="Kang S.W."/>
            <person name="Lee J.S."/>
            <person name="Park S.H."/>
        </authorList>
    </citation>
    <scope>NUCLEOTIDE SEQUENCE [LARGE SCALE GENOMIC DNA]</scope>
    <source>
        <strain evidence="3 4">KCTC 15736</strain>
    </source>
</reference>
<dbReference type="AlphaFoldDB" id="A0A401LDI0"/>
<dbReference type="GO" id="GO:0005737">
    <property type="term" value="C:cytoplasm"/>
    <property type="evidence" value="ECO:0007669"/>
    <property type="project" value="TreeGrafter"/>
</dbReference>
<dbReference type="EC" id="3.1.3.73" evidence="1"/>
<dbReference type="OrthoDB" id="9783269at2"/>
<dbReference type="InterPro" id="IPR050275">
    <property type="entry name" value="PGM_Phosphatase"/>
</dbReference>
<evidence type="ECO:0000313" key="4">
    <source>
        <dbReference type="Proteomes" id="UP000287361"/>
    </source>
</evidence>
<accession>A0A401LDI0</accession>
<feature type="binding site" evidence="2">
    <location>
        <position position="57"/>
    </location>
    <ligand>
        <name>substrate</name>
    </ligand>
</feature>
<evidence type="ECO:0000256" key="2">
    <source>
        <dbReference type="PIRSR" id="PIRSR613078-2"/>
    </source>
</evidence>
<dbReference type="Gene3D" id="3.40.50.1240">
    <property type="entry name" value="Phosphoglycerate mutase-like"/>
    <property type="match status" value="1"/>
</dbReference>
<dbReference type="PANTHER" id="PTHR48100">
    <property type="entry name" value="BROAD-SPECIFICITY PHOSPHATASE YOR283W-RELATED"/>
    <property type="match status" value="1"/>
</dbReference>
<proteinExistence type="predicted"/>
<dbReference type="Pfam" id="PF00300">
    <property type="entry name" value="His_Phos_1"/>
    <property type="match status" value="1"/>
</dbReference>
<dbReference type="Proteomes" id="UP000287361">
    <property type="component" value="Unassembled WGS sequence"/>
</dbReference>
<keyword evidence="4" id="KW-1185">Reference proteome</keyword>
<dbReference type="EMBL" id="BHVZ01000002">
    <property type="protein sequence ID" value="GCB29578.1"/>
    <property type="molecule type" value="Genomic_DNA"/>
</dbReference>
<gene>
    <name evidence="3" type="primary">cobC</name>
    <name evidence="3" type="ORF">KGMB03357_12390</name>
</gene>
<organism evidence="3 4">
    <name type="scientific">Anaerotignum faecicola</name>
    <dbReference type="NCBI Taxonomy" id="2358141"/>
    <lineage>
        <taxon>Bacteria</taxon>
        <taxon>Bacillati</taxon>
        <taxon>Bacillota</taxon>
        <taxon>Clostridia</taxon>
        <taxon>Lachnospirales</taxon>
        <taxon>Anaerotignaceae</taxon>
        <taxon>Anaerotignum</taxon>
    </lineage>
</organism>
<evidence type="ECO:0000313" key="3">
    <source>
        <dbReference type="EMBL" id="GCB29578.1"/>
    </source>
</evidence>
<dbReference type="GO" id="GO:0043755">
    <property type="term" value="F:alpha-ribazole phosphatase activity"/>
    <property type="evidence" value="ECO:0007669"/>
    <property type="project" value="UniProtKB-UniRule"/>
</dbReference>
<name>A0A401LDI0_9FIRM</name>
<dbReference type="SUPFAM" id="SSF53254">
    <property type="entry name" value="Phosphoglycerate mutase-like"/>
    <property type="match status" value="1"/>
</dbReference>
<sequence length="202" mass="23802">MKIYFVRHGETDMNARNMFYGWYDADINEKGIAQAEELRAAFETIHIDAIYSSDLKRAYHTAEIIANGREIQPVPEIRELYYGDWENRTWEEMSEADLEEWHGWLTDWVDRRMPNGEAFMEFYDRVTRGLEQIIKENKGKHVLIVSHNGALSAMHCHLTGAGPKAFWRFNSKQGHYSAVWVSGEKRTYDCMNYPAVWKENRK</sequence>
<dbReference type="InterPro" id="IPR013078">
    <property type="entry name" value="His_Pase_superF_clade-1"/>
</dbReference>
<dbReference type="NCBIfam" id="TIGR03162">
    <property type="entry name" value="ribazole_cobC"/>
    <property type="match status" value="1"/>
</dbReference>
<dbReference type="GO" id="GO:0009236">
    <property type="term" value="P:cobalamin biosynthetic process"/>
    <property type="evidence" value="ECO:0007669"/>
    <property type="project" value="UniProtKB-UniRule"/>
</dbReference>
<protein>
    <recommendedName>
        <fullName evidence="1">Alpha-ribazole phosphatase</fullName>
        <ecNumber evidence="1">3.1.3.73</ecNumber>
    </recommendedName>
</protein>
<dbReference type="InterPro" id="IPR029033">
    <property type="entry name" value="His_PPase_superfam"/>
</dbReference>
<comment type="caution">
    <text evidence="3">The sequence shown here is derived from an EMBL/GenBank/DDBJ whole genome shotgun (WGS) entry which is preliminary data.</text>
</comment>
<dbReference type="PANTHER" id="PTHR48100:SF1">
    <property type="entry name" value="HISTIDINE PHOSPHATASE FAMILY PROTEIN-RELATED"/>
    <property type="match status" value="1"/>
</dbReference>
<dbReference type="InterPro" id="IPR017578">
    <property type="entry name" value="Ribazole_CobC"/>
</dbReference>
<dbReference type="CDD" id="cd07067">
    <property type="entry name" value="HP_PGM_like"/>
    <property type="match status" value="1"/>
</dbReference>
<dbReference type="SMART" id="SM00855">
    <property type="entry name" value="PGAM"/>
    <property type="match status" value="1"/>
</dbReference>